<gene>
    <name evidence="1" type="ORF">ACFQNG_07395</name>
</gene>
<name>A0ABW2RIZ0_9BACL</name>
<dbReference type="RefSeq" id="WP_379864256.1">
    <property type="nucleotide sequence ID" value="NZ_JBHTBW010000019.1"/>
</dbReference>
<accession>A0ABW2RIZ0</accession>
<dbReference type="EMBL" id="JBHTBW010000019">
    <property type="protein sequence ID" value="MFC7440977.1"/>
    <property type="molecule type" value="Genomic_DNA"/>
</dbReference>
<comment type="caution">
    <text evidence="1">The sequence shown here is derived from an EMBL/GenBank/DDBJ whole genome shotgun (WGS) entry which is preliminary data.</text>
</comment>
<reference evidence="2" key="1">
    <citation type="journal article" date="2019" name="Int. J. Syst. Evol. Microbiol.">
        <title>The Global Catalogue of Microorganisms (GCM) 10K type strain sequencing project: providing services to taxonomists for standard genome sequencing and annotation.</title>
        <authorList>
            <consortium name="The Broad Institute Genomics Platform"/>
            <consortium name="The Broad Institute Genome Sequencing Center for Infectious Disease"/>
            <person name="Wu L."/>
            <person name="Ma J."/>
        </authorList>
    </citation>
    <scope>NUCLEOTIDE SEQUENCE [LARGE SCALE GENOMIC DNA]</scope>
    <source>
        <strain evidence="2">CGMCC 1.12942</strain>
    </source>
</reference>
<proteinExistence type="predicted"/>
<dbReference type="Proteomes" id="UP001596500">
    <property type="component" value="Unassembled WGS sequence"/>
</dbReference>
<organism evidence="1 2">
    <name type="scientific">Laceyella putida</name>
    <dbReference type="NCBI Taxonomy" id="110101"/>
    <lineage>
        <taxon>Bacteria</taxon>
        <taxon>Bacillati</taxon>
        <taxon>Bacillota</taxon>
        <taxon>Bacilli</taxon>
        <taxon>Bacillales</taxon>
        <taxon>Thermoactinomycetaceae</taxon>
        <taxon>Laceyella</taxon>
    </lineage>
</organism>
<evidence type="ECO:0000313" key="1">
    <source>
        <dbReference type="EMBL" id="MFC7440977.1"/>
    </source>
</evidence>
<sequence>MAIAIAIAPNPFSHSLHLSIGAYREKVFPTPPINQLDLPNMSQ</sequence>
<evidence type="ECO:0000313" key="2">
    <source>
        <dbReference type="Proteomes" id="UP001596500"/>
    </source>
</evidence>
<keyword evidence="2" id="KW-1185">Reference proteome</keyword>
<protein>
    <submittedName>
        <fullName evidence="1">Uncharacterized protein</fullName>
    </submittedName>
</protein>